<dbReference type="SUPFAM" id="SSF52540">
    <property type="entry name" value="P-loop containing nucleoside triphosphate hydrolases"/>
    <property type="match status" value="1"/>
</dbReference>
<dbReference type="InterPro" id="IPR050352">
    <property type="entry name" value="ABCG_transporters"/>
</dbReference>
<evidence type="ECO:0000256" key="4">
    <source>
        <dbReference type="ARBA" id="ARBA00022989"/>
    </source>
</evidence>
<gene>
    <name evidence="6" type="ORF">BLA29_011986</name>
</gene>
<evidence type="ECO:0000313" key="7">
    <source>
        <dbReference type="Proteomes" id="UP000194236"/>
    </source>
</evidence>
<dbReference type="PANTHER" id="PTHR48041:SF139">
    <property type="entry name" value="PROTEIN SCARLET"/>
    <property type="match status" value="1"/>
</dbReference>
<keyword evidence="2" id="KW-0813">Transport</keyword>
<evidence type="ECO:0000256" key="1">
    <source>
        <dbReference type="ARBA" id="ARBA00004141"/>
    </source>
</evidence>
<dbReference type="InterPro" id="IPR027417">
    <property type="entry name" value="P-loop_NTPase"/>
</dbReference>
<comment type="caution">
    <text evidence="6">The sequence shown here is derived from an EMBL/GenBank/DDBJ whole genome shotgun (WGS) entry which is preliminary data.</text>
</comment>
<evidence type="ECO:0000256" key="2">
    <source>
        <dbReference type="ARBA" id="ARBA00022448"/>
    </source>
</evidence>
<accession>A0A1Y3BV20</accession>
<dbReference type="AlphaFoldDB" id="A0A1Y3BV20"/>
<dbReference type="Gene3D" id="3.40.50.300">
    <property type="entry name" value="P-loop containing nucleotide triphosphate hydrolases"/>
    <property type="match status" value="1"/>
</dbReference>
<dbReference type="Proteomes" id="UP000194236">
    <property type="component" value="Unassembled WGS sequence"/>
</dbReference>
<name>A0A1Y3BV20_EURMA</name>
<comment type="subcellular location">
    <subcellularLocation>
        <location evidence="1">Membrane</location>
        <topology evidence="1">Multi-pass membrane protein</topology>
    </subcellularLocation>
</comment>
<organism evidence="6 7">
    <name type="scientific">Euroglyphus maynei</name>
    <name type="common">Mayne's house dust mite</name>
    <dbReference type="NCBI Taxonomy" id="6958"/>
    <lineage>
        <taxon>Eukaryota</taxon>
        <taxon>Metazoa</taxon>
        <taxon>Ecdysozoa</taxon>
        <taxon>Arthropoda</taxon>
        <taxon>Chelicerata</taxon>
        <taxon>Arachnida</taxon>
        <taxon>Acari</taxon>
        <taxon>Acariformes</taxon>
        <taxon>Sarcoptiformes</taxon>
        <taxon>Astigmata</taxon>
        <taxon>Psoroptidia</taxon>
        <taxon>Analgoidea</taxon>
        <taxon>Pyroglyphidae</taxon>
        <taxon>Pyroglyphinae</taxon>
        <taxon>Euroglyphus</taxon>
    </lineage>
</organism>
<dbReference type="GO" id="GO:0016020">
    <property type="term" value="C:membrane"/>
    <property type="evidence" value="ECO:0007669"/>
    <property type="project" value="UniProtKB-SubCell"/>
</dbReference>
<evidence type="ECO:0000256" key="5">
    <source>
        <dbReference type="ARBA" id="ARBA00023136"/>
    </source>
</evidence>
<keyword evidence="7" id="KW-1185">Reference proteome</keyword>
<evidence type="ECO:0008006" key="8">
    <source>
        <dbReference type="Google" id="ProtNLM"/>
    </source>
</evidence>
<keyword evidence="4" id="KW-1133">Transmembrane helix</keyword>
<protein>
    <recommendedName>
        <fullName evidence="8">ABC transporter domain-containing protein</fullName>
    </recommendedName>
</protein>
<dbReference type="GO" id="GO:0042626">
    <property type="term" value="F:ATPase-coupled transmembrane transporter activity"/>
    <property type="evidence" value="ECO:0007669"/>
    <property type="project" value="TreeGrafter"/>
</dbReference>
<evidence type="ECO:0000256" key="3">
    <source>
        <dbReference type="ARBA" id="ARBA00022692"/>
    </source>
</evidence>
<dbReference type="EMBL" id="MUJZ01001620">
    <property type="protein sequence ID" value="OTF83917.1"/>
    <property type="molecule type" value="Genomic_DNA"/>
</dbReference>
<dbReference type="PANTHER" id="PTHR48041">
    <property type="entry name" value="ABC TRANSPORTER G FAMILY MEMBER 28"/>
    <property type="match status" value="1"/>
</dbReference>
<keyword evidence="3" id="KW-0812">Transmembrane</keyword>
<feature type="non-terminal residue" evidence="6">
    <location>
        <position position="179"/>
    </location>
</feature>
<reference evidence="6 7" key="1">
    <citation type="submission" date="2017-03" db="EMBL/GenBank/DDBJ databases">
        <title>Genome Survey of Euroglyphus maynei.</title>
        <authorList>
            <person name="Arlian L.G."/>
            <person name="Morgan M.S."/>
            <person name="Rider S.D."/>
        </authorList>
    </citation>
    <scope>NUCLEOTIDE SEQUENCE [LARGE SCALE GENOMIC DNA]</scope>
    <source>
        <strain evidence="6">Arlian Lab</strain>
        <tissue evidence="6">Whole body</tissue>
    </source>
</reference>
<keyword evidence="5" id="KW-0472">Membrane</keyword>
<proteinExistence type="predicted"/>
<evidence type="ECO:0000313" key="6">
    <source>
        <dbReference type="EMBL" id="OTF83917.1"/>
    </source>
</evidence>
<sequence length="179" mass="20551">MIYGQLSVGEALRYAFLFKNRRFSKHLMNKHVQSIIEELMLDPKILTRRFDLCSGGEQKRIAIAQELMSLKHQPSFLFVDEPTTGLDSNSALVVMKCLRRLADNHRMSVTISIHTPNSDILHLFDKLYVLAKGGVCIYAGPPDMLRPILKERFDMDSGCCDDHQEDELEKPPIEEYLKI</sequence>
<dbReference type="OrthoDB" id="10042850at2759"/>